<dbReference type="Gene3D" id="1.20.1560.10">
    <property type="entry name" value="ABC transporter type 1, transmembrane domain"/>
    <property type="match status" value="1"/>
</dbReference>
<dbReference type="InterPro" id="IPR036640">
    <property type="entry name" value="ABC1_TM_sf"/>
</dbReference>
<feature type="transmembrane region" description="Helical" evidence="4">
    <location>
        <begin position="21"/>
        <end position="52"/>
    </location>
</feature>
<name>A0A6D2KFU1_9BRAS</name>
<comment type="caution">
    <text evidence="5">The sequence shown here is derived from an EMBL/GenBank/DDBJ whole genome shotgun (WGS) entry which is preliminary data.</text>
</comment>
<gene>
    <name evidence="5" type="ORF">MERR_LOCUS39215</name>
</gene>
<keyword evidence="2 4" id="KW-1133">Transmembrane helix</keyword>
<dbReference type="GO" id="GO:0016020">
    <property type="term" value="C:membrane"/>
    <property type="evidence" value="ECO:0007669"/>
    <property type="project" value="InterPro"/>
</dbReference>
<organism evidence="5 6">
    <name type="scientific">Microthlaspi erraticum</name>
    <dbReference type="NCBI Taxonomy" id="1685480"/>
    <lineage>
        <taxon>Eukaryota</taxon>
        <taxon>Viridiplantae</taxon>
        <taxon>Streptophyta</taxon>
        <taxon>Embryophyta</taxon>
        <taxon>Tracheophyta</taxon>
        <taxon>Spermatophyta</taxon>
        <taxon>Magnoliopsida</taxon>
        <taxon>eudicotyledons</taxon>
        <taxon>Gunneridae</taxon>
        <taxon>Pentapetalae</taxon>
        <taxon>rosids</taxon>
        <taxon>malvids</taxon>
        <taxon>Brassicales</taxon>
        <taxon>Brassicaceae</taxon>
        <taxon>Coluteocarpeae</taxon>
        <taxon>Microthlaspi</taxon>
    </lineage>
</organism>
<keyword evidence="1 4" id="KW-0812">Transmembrane</keyword>
<protein>
    <submittedName>
        <fullName evidence="5">Uncharacterized protein</fullName>
    </submittedName>
</protein>
<sequence>MKKMRMKSWESTRSIFMHADGVDWMLMGLGFIGSIGDGCITPTVFLIIGLILNDLGVTELFDENVDILRQLHGVFHHAWRLTIVGLPFARPPFDPWTDVRTSPHQRLEGKYVKSTMRLVLLPSKLSHW</sequence>
<evidence type="ECO:0000256" key="4">
    <source>
        <dbReference type="SAM" id="Phobius"/>
    </source>
</evidence>
<reference evidence="5" key="1">
    <citation type="submission" date="2020-01" db="EMBL/GenBank/DDBJ databases">
        <authorList>
            <person name="Mishra B."/>
        </authorList>
    </citation>
    <scope>NUCLEOTIDE SEQUENCE [LARGE SCALE GENOMIC DNA]</scope>
</reference>
<evidence type="ECO:0000256" key="1">
    <source>
        <dbReference type="ARBA" id="ARBA00022692"/>
    </source>
</evidence>
<evidence type="ECO:0000313" key="5">
    <source>
        <dbReference type="EMBL" id="CAA7051980.1"/>
    </source>
</evidence>
<keyword evidence="3 4" id="KW-0472">Membrane</keyword>
<evidence type="ECO:0000256" key="2">
    <source>
        <dbReference type="ARBA" id="ARBA00022989"/>
    </source>
</evidence>
<dbReference type="AlphaFoldDB" id="A0A6D2KFU1"/>
<evidence type="ECO:0000313" key="6">
    <source>
        <dbReference type="Proteomes" id="UP000467841"/>
    </source>
</evidence>
<dbReference type="Proteomes" id="UP000467841">
    <property type="component" value="Unassembled WGS sequence"/>
</dbReference>
<proteinExistence type="predicted"/>
<dbReference type="EMBL" id="CACVBM020001495">
    <property type="protein sequence ID" value="CAA7051980.1"/>
    <property type="molecule type" value="Genomic_DNA"/>
</dbReference>
<accession>A0A6D2KFU1</accession>
<evidence type="ECO:0000256" key="3">
    <source>
        <dbReference type="ARBA" id="ARBA00023136"/>
    </source>
</evidence>
<dbReference type="GO" id="GO:0005524">
    <property type="term" value="F:ATP binding"/>
    <property type="evidence" value="ECO:0007669"/>
    <property type="project" value="InterPro"/>
</dbReference>
<keyword evidence="6" id="KW-1185">Reference proteome</keyword>
<dbReference type="OrthoDB" id="6500128at2759"/>